<sequence length="195" mass="22748">MVNIALAYSRFKGYVPYTQQETRMNREIKNVVRNAREVNRRLHYHRLMTGSYKALFLMFGQYISREDQKMTLRTLQGESPEDLGNETGHSKSFVVHSCERAINEIHYYCSLLRGNPEGMGILVDLIGEIIEKEEEKKKKEVCNGVLKRKEPLTDGRKEQAFTYPTDVEYREDDLWMDTGCQEFAGDSSITEMEEE</sequence>
<dbReference type="RefSeq" id="WP_147379071.1">
    <property type="nucleotide sequence ID" value="NZ_BQNZ01000003.1"/>
</dbReference>
<comment type="caution">
    <text evidence="1">The sequence shown here is derived from an EMBL/GenBank/DDBJ whole genome shotgun (WGS) entry which is preliminary data.</text>
</comment>
<dbReference type="EMBL" id="BQNZ01000003">
    <property type="protein sequence ID" value="GKH73479.1"/>
    <property type="molecule type" value="Genomic_DNA"/>
</dbReference>
<dbReference type="Proteomes" id="UP001055114">
    <property type="component" value="Unassembled WGS sequence"/>
</dbReference>
<name>A0AA37KB40_9BACT</name>
<organism evidence="1 2">
    <name type="scientific">Parabacteroides merdae</name>
    <dbReference type="NCBI Taxonomy" id="46503"/>
    <lineage>
        <taxon>Bacteria</taxon>
        <taxon>Pseudomonadati</taxon>
        <taxon>Bacteroidota</taxon>
        <taxon>Bacteroidia</taxon>
        <taxon>Bacteroidales</taxon>
        <taxon>Tannerellaceae</taxon>
        <taxon>Parabacteroides</taxon>
    </lineage>
</organism>
<dbReference type="AlphaFoldDB" id="A0AA37KB40"/>
<protein>
    <submittedName>
        <fullName evidence="1">Uncharacterized protein</fullName>
    </submittedName>
</protein>
<evidence type="ECO:0000313" key="2">
    <source>
        <dbReference type="Proteomes" id="UP001055114"/>
    </source>
</evidence>
<gene>
    <name evidence="1" type="ORF">CE91St3_33420</name>
</gene>
<reference evidence="1" key="1">
    <citation type="submission" date="2022-01" db="EMBL/GenBank/DDBJ databases">
        <title>Novel bile acid biosynthetic pathways are enriched in the microbiome of centenarians.</title>
        <authorList>
            <person name="Sato Y."/>
            <person name="Atarashi K."/>
            <person name="Plichta R.D."/>
            <person name="Arai Y."/>
            <person name="Sasajima S."/>
            <person name="Kearney M.S."/>
            <person name="Suda W."/>
            <person name="Takeshita K."/>
            <person name="Sasaki T."/>
            <person name="Okamoto S."/>
            <person name="Skelly N.A."/>
            <person name="Okamura Y."/>
            <person name="Vlamakis H."/>
            <person name="Li Y."/>
            <person name="Tanoue T."/>
            <person name="Takei H."/>
            <person name="Nittono H."/>
            <person name="Narushima S."/>
            <person name="Irie J."/>
            <person name="Itoh H."/>
            <person name="Moriya K."/>
            <person name="Sugiura Y."/>
            <person name="Suematsu M."/>
            <person name="Moritoki N."/>
            <person name="Shibata S."/>
            <person name="Littman R.D."/>
            <person name="Fischbach A.M."/>
            <person name="Uwamino Y."/>
            <person name="Inoue T."/>
            <person name="Honda A."/>
            <person name="Hattori M."/>
            <person name="Murai T."/>
            <person name="Xavier J.R."/>
            <person name="Hirose N."/>
            <person name="Honda K."/>
        </authorList>
    </citation>
    <scope>NUCLEOTIDE SEQUENCE</scope>
    <source>
        <strain evidence="1">CE91-St3</strain>
    </source>
</reference>
<proteinExistence type="predicted"/>
<evidence type="ECO:0000313" key="1">
    <source>
        <dbReference type="EMBL" id="GKH73479.1"/>
    </source>
</evidence>
<accession>A0AA37KB40</accession>